<evidence type="ECO:0000313" key="4">
    <source>
        <dbReference type="EMBL" id="MBW2942488.1"/>
    </source>
</evidence>
<sequence length="194" mass="21547">MAEKTFQPHYATAKDARVLQTRESLRMAFLTLLKSKDLNQIGIRDIANEAGVGYTTVYRHFTNKEELLDYIATEEVKTLIDLALPLVNSADMRSAALSLCREVAKRKTIWSSLLTGGAANTLRQEFINQALQIAANWEAPHDWIPTEIGVTLAASSTIELLGCWLKQAKPISADKIAVIFEHVIITPIITQPKS</sequence>
<name>A0ABS6VWW4_9GAMM</name>
<proteinExistence type="predicted"/>
<feature type="DNA-binding region" description="H-T-H motif" evidence="2">
    <location>
        <begin position="42"/>
        <end position="61"/>
    </location>
</feature>
<dbReference type="PROSITE" id="PS50977">
    <property type="entry name" value="HTH_TETR_2"/>
    <property type="match status" value="1"/>
</dbReference>
<reference evidence="4" key="1">
    <citation type="submission" date="2021-07" db="EMBL/GenBank/DDBJ databases">
        <title>Zhongshania sp. CAU 1632 isolated from seawater.</title>
        <authorList>
            <person name="Kim W."/>
        </authorList>
    </citation>
    <scope>NUCLEOTIDE SEQUENCE</scope>
    <source>
        <strain evidence="4">CAU 1632</strain>
    </source>
</reference>
<dbReference type="Pfam" id="PF00440">
    <property type="entry name" value="TetR_N"/>
    <property type="match status" value="1"/>
</dbReference>
<dbReference type="InterPro" id="IPR001647">
    <property type="entry name" value="HTH_TetR"/>
</dbReference>
<keyword evidence="1 2" id="KW-0238">DNA-binding</keyword>
<protein>
    <submittedName>
        <fullName evidence="4">TetR/AcrR family transcriptional regulator</fullName>
    </submittedName>
</protein>
<evidence type="ECO:0000256" key="1">
    <source>
        <dbReference type="ARBA" id="ARBA00023125"/>
    </source>
</evidence>
<evidence type="ECO:0000313" key="5">
    <source>
        <dbReference type="Proteomes" id="UP001166291"/>
    </source>
</evidence>
<dbReference type="PANTHER" id="PTHR43479">
    <property type="entry name" value="ACREF/ENVCD OPERON REPRESSOR-RELATED"/>
    <property type="match status" value="1"/>
</dbReference>
<evidence type="ECO:0000256" key="2">
    <source>
        <dbReference type="PROSITE-ProRule" id="PRU00335"/>
    </source>
</evidence>
<keyword evidence="5" id="KW-1185">Reference proteome</keyword>
<comment type="caution">
    <text evidence="4">The sequence shown here is derived from an EMBL/GenBank/DDBJ whole genome shotgun (WGS) entry which is preliminary data.</text>
</comment>
<gene>
    <name evidence="4" type="ORF">KXJ70_16950</name>
</gene>
<feature type="domain" description="HTH tetR-type" evidence="3">
    <location>
        <begin position="19"/>
        <end position="79"/>
    </location>
</feature>
<organism evidence="4 5">
    <name type="scientific">Zhongshania aquimaris</name>
    <dbReference type="NCBI Taxonomy" id="2857107"/>
    <lineage>
        <taxon>Bacteria</taxon>
        <taxon>Pseudomonadati</taxon>
        <taxon>Pseudomonadota</taxon>
        <taxon>Gammaproteobacteria</taxon>
        <taxon>Cellvibrionales</taxon>
        <taxon>Spongiibacteraceae</taxon>
        <taxon>Zhongshania</taxon>
    </lineage>
</organism>
<accession>A0ABS6VWW4</accession>
<dbReference type="EMBL" id="JAHWDQ010000006">
    <property type="protein sequence ID" value="MBW2942488.1"/>
    <property type="molecule type" value="Genomic_DNA"/>
</dbReference>
<dbReference type="PANTHER" id="PTHR43479:SF7">
    <property type="entry name" value="TETR-FAMILY TRANSCRIPTIONAL REGULATOR"/>
    <property type="match status" value="1"/>
</dbReference>
<dbReference type="Proteomes" id="UP001166291">
    <property type="component" value="Unassembled WGS sequence"/>
</dbReference>
<dbReference type="InterPro" id="IPR050624">
    <property type="entry name" value="HTH-type_Tx_Regulator"/>
</dbReference>
<evidence type="ECO:0000259" key="3">
    <source>
        <dbReference type="PROSITE" id="PS50977"/>
    </source>
</evidence>
<dbReference type="RefSeq" id="WP_219044735.1">
    <property type="nucleotide sequence ID" value="NZ_JAHWDQ010000006.1"/>
</dbReference>